<name>A0A7R9H4I0_TIMPO</name>
<organism evidence="2">
    <name type="scientific">Timema poppense</name>
    <name type="common">Walking stick</name>
    <dbReference type="NCBI Taxonomy" id="170557"/>
    <lineage>
        <taxon>Eukaryota</taxon>
        <taxon>Metazoa</taxon>
        <taxon>Ecdysozoa</taxon>
        <taxon>Arthropoda</taxon>
        <taxon>Hexapoda</taxon>
        <taxon>Insecta</taxon>
        <taxon>Pterygota</taxon>
        <taxon>Neoptera</taxon>
        <taxon>Polyneoptera</taxon>
        <taxon>Phasmatodea</taxon>
        <taxon>Timematodea</taxon>
        <taxon>Timematoidea</taxon>
        <taxon>Timematidae</taxon>
        <taxon>Timema</taxon>
    </lineage>
</organism>
<feature type="region of interest" description="Disordered" evidence="1">
    <location>
        <begin position="1"/>
        <end position="43"/>
    </location>
</feature>
<dbReference type="EMBL" id="OD003316">
    <property type="protein sequence ID" value="CAD7407521.1"/>
    <property type="molecule type" value="Genomic_DNA"/>
</dbReference>
<gene>
    <name evidence="2" type="ORF">TPSB3V08_LOCUS5936</name>
</gene>
<sequence length="80" mass="9211">MRTNADTVMPNPAGISLPGHSQGQNSEKKRKRERPFSPILNDQEGVRPQSRFLIMSRAGKDKNLKRVIPFILERVKCFYK</sequence>
<dbReference type="AlphaFoldDB" id="A0A7R9H4I0"/>
<proteinExistence type="predicted"/>
<reference evidence="2" key="1">
    <citation type="submission" date="2020-11" db="EMBL/GenBank/DDBJ databases">
        <authorList>
            <person name="Tran Van P."/>
        </authorList>
    </citation>
    <scope>NUCLEOTIDE SEQUENCE</scope>
</reference>
<evidence type="ECO:0000256" key="1">
    <source>
        <dbReference type="SAM" id="MobiDB-lite"/>
    </source>
</evidence>
<evidence type="ECO:0000313" key="2">
    <source>
        <dbReference type="EMBL" id="CAD7407521.1"/>
    </source>
</evidence>
<protein>
    <submittedName>
        <fullName evidence="2">Uncharacterized protein</fullName>
    </submittedName>
</protein>
<accession>A0A7R9H4I0</accession>